<accession>A0A4Y7TAJ9</accession>
<dbReference type="OrthoDB" id="2875868at2759"/>
<feature type="coiled-coil region" evidence="1">
    <location>
        <begin position="285"/>
        <end position="316"/>
    </location>
</feature>
<keyword evidence="1" id="KW-0175">Coiled coil</keyword>
<keyword evidence="4" id="KW-1185">Reference proteome</keyword>
<feature type="region of interest" description="Disordered" evidence="2">
    <location>
        <begin position="193"/>
        <end position="224"/>
    </location>
</feature>
<evidence type="ECO:0000313" key="4">
    <source>
        <dbReference type="Proteomes" id="UP000298030"/>
    </source>
</evidence>
<name>A0A4Y7TAJ9_COPMI</name>
<proteinExistence type="predicted"/>
<dbReference type="Proteomes" id="UP000298030">
    <property type="component" value="Unassembled WGS sequence"/>
</dbReference>
<dbReference type="AlphaFoldDB" id="A0A4Y7TAJ9"/>
<comment type="caution">
    <text evidence="3">The sequence shown here is derived from an EMBL/GenBank/DDBJ whole genome shotgun (WGS) entry which is preliminary data.</text>
</comment>
<organism evidence="3 4">
    <name type="scientific">Coprinellus micaceus</name>
    <name type="common">Glistening ink-cap mushroom</name>
    <name type="synonym">Coprinus micaceus</name>
    <dbReference type="NCBI Taxonomy" id="71717"/>
    <lineage>
        <taxon>Eukaryota</taxon>
        <taxon>Fungi</taxon>
        <taxon>Dikarya</taxon>
        <taxon>Basidiomycota</taxon>
        <taxon>Agaricomycotina</taxon>
        <taxon>Agaricomycetes</taxon>
        <taxon>Agaricomycetidae</taxon>
        <taxon>Agaricales</taxon>
        <taxon>Agaricineae</taxon>
        <taxon>Psathyrellaceae</taxon>
        <taxon>Coprinellus</taxon>
    </lineage>
</organism>
<dbReference type="EMBL" id="QPFP01000020">
    <property type="protein sequence ID" value="TEB31021.1"/>
    <property type="molecule type" value="Genomic_DNA"/>
</dbReference>
<sequence length="334" mass="38163">MTTYSPPEVVRAYRLRNMIDLVIEAQWLHKLAGDTDESSRCIYHFDSQCQGLKKWAWPCYLGRDAMSTPVPPDELEAHSRDYVFQTPCCPCAYLKGVAYTPTKITLLESVNDIRTDPLKRPFIGEYVAECATGGCGYFVVLERFFGSQDVPHRLSEKRVRRFNPDLFAFMKARGHDITPVSEASGFRRILLPPQTEGFDRGANKLKRSREGEDGGPEPSLDGVDHEKMNDLMKVGLAENDFWELFVQCASCGHVLPRTRYPFAHRCAKKVKIAERDLCLRETDFLEVMAAEADEEDREEQEEMEELDRQLDTLRAAMYPRSRTWGGRQSSASSE</sequence>
<protein>
    <submittedName>
        <fullName evidence="3">Uncharacterized protein</fullName>
    </submittedName>
</protein>
<evidence type="ECO:0000256" key="1">
    <source>
        <dbReference type="SAM" id="Coils"/>
    </source>
</evidence>
<evidence type="ECO:0000256" key="2">
    <source>
        <dbReference type="SAM" id="MobiDB-lite"/>
    </source>
</evidence>
<reference evidence="3 4" key="1">
    <citation type="journal article" date="2019" name="Nat. Ecol. Evol.">
        <title>Megaphylogeny resolves global patterns of mushroom evolution.</title>
        <authorList>
            <person name="Varga T."/>
            <person name="Krizsan K."/>
            <person name="Foldi C."/>
            <person name="Dima B."/>
            <person name="Sanchez-Garcia M."/>
            <person name="Sanchez-Ramirez S."/>
            <person name="Szollosi G.J."/>
            <person name="Szarkandi J.G."/>
            <person name="Papp V."/>
            <person name="Albert L."/>
            <person name="Andreopoulos W."/>
            <person name="Angelini C."/>
            <person name="Antonin V."/>
            <person name="Barry K.W."/>
            <person name="Bougher N.L."/>
            <person name="Buchanan P."/>
            <person name="Buyck B."/>
            <person name="Bense V."/>
            <person name="Catcheside P."/>
            <person name="Chovatia M."/>
            <person name="Cooper J."/>
            <person name="Damon W."/>
            <person name="Desjardin D."/>
            <person name="Finy P."/>
            <person name="Geml J."/>
            <person name="Haridas S."/>
            <person name="Hughes K."/>
            <person name="Justo A."/>
            <person name="Karasinski D."/>
            <person name="Kautmanova I."/>
            <person name="Kiss B."/>
            <person name="Kocsube S."/>
            <person name="Kotiranta H."/>
            <person name="LaButti K.M."/>
            <person name="Lechner B.E."/>
            <person name="Liimatainen K."/>
            <person name="Lipzen A."/>
            <person name="Lukacs Z."/>
            <person name="Mihaltcheva S."/>
            <person name="Morgado L.N."/>
            <person name="Niskanen T."/>
            <person name="Noordeloos M.E."/>
            <person name="Ohm R.A."/>
            <person name="Ortiz-Santana B."/>
            <person name="Ovrebo C."/>
            <person name="Racz N."/>
            <person name="Riley R."/>
            <person name="Savchenko A."/>
            <person name="Shiryaev A."/>
            <person name="Soop K."/>
            <person name="Spirin V."/>
            <person name="Szebenyi C."/>
            <person name="Tomsovsky M."/>
            <person name="Tulloss R.E."/>
            <person name="Uehling J."/>
            <person name="Grigoriev I.V."/>
            <person name="Vagvolgyi C."/>
            <person name="Papp T."/>
            <person name="Martin F.M."/>
            <person name="Miettinen O."/>
            <person name="Hibbett D.S."/>
            <person name="Nagy L.G."/>
        </authorList>
    </citation>
    <scope>NUCLEOTIDE SEQUENCE [LARGE SCALE GENOMIC DNA]</scope>
    <source>
        <strain evidence="3 4">FP101781</strain>
    </source>
</reference>
<gene>
    <name evidence="3" type="ORF">FA13DRAFT_1791745</name>
</gene>
<evidence type="ECO:0000313" key="3">
    <source>
        <dbReference type="EMBL" id="TEB31021.1"/>
    </source>
</evidence>
<feature type="compositionally biased region" description="Basic and acidic residues" evidence="2">
    <location>
        <begin position="197"/>
        <end position="212"/>
    </location>
</feature>